<feature type="compositionally biased region" description="Low complexity" evidence="13">
    <location>
        <begin position="2657"/>
        <end position="2667"/>
    </location>
</feature>
<evidence type="ECO:0000256" key="13">
    <source>
        <dbReference type="SAM" id="MobiDB-lite"/>
    </source>
</evidence>
<feature type="region of interest" description="Disordered" evidence="13">
    <location>
        <begin position="919"/>
        <end position="959"/>
    </location>
</feature>
<evidence type="ECO:0000256" key="12">
    <source>
        <dbReference type="SAM" id="Coils"/>
    </source>
</evidence>
<feature type="compositionally biased region" description="Basic and acidic residues" evidence="13">
    <location>
        <begin position="1601"/>
        <end position="1613"/>
    </location>
</feature>
<dbReference type="CDD" id="cd14297">
    <property type="entry name" value="UBA2_spUBP14_like"/>
    <property type="match status" value="1"/>
</dbReference>
<comment type="caution">
    <text evidence="16">The sequence shown here is derived from an EMBL/GenBank/DDBJ whole genome shotgun (WGS) entry which is preliminary data.</text>
</comment>
<reference evidence="16 17" key="1">
    <citation type="submission" date="2019-09" db="EMBL/GenBank/DDBJ databases">
        <authorList>
            <consortium name="DOE Joint Genome Institute"/>
            <person name="Mondo S.J."/>
            <person name="Navarro-Mendoza M.I."/>
            <person name="Perez-Arques C."/>
            <person name="Panchal S."/>
            <person name="Nicolas F.E."/>
            <person name="Ganguly P."/>
            <person name="Pangilinan J."/>
            <person name="Grigoriev I."/>
            <person name="Heitman J."/>
            <person name="Sanya K."/>
            <person name="Garre V."/>
        </authorList>
    </citation>
    <scope>NUCLEOTIDE SEQUENCE [LARGE SCALE GENOMIC DNA]</scope>
    <source>
        <strain evidence="16 17">MU402</strain>
    </source>
</reference>
<evidence type="ECO:0000256" key="1">
    <source>
        <dbReference type="ARBA" id="ARBA00000885"/>
    </source>
</evidence>
<feature type="active site" description="Glycyl thioester intermediate" evidence="11">
    <location>
        <position position="3655"/>
    </location>
</feature>
<dbReference type="GO" id="GO:0000209">
    <property type="term" value="P:protein polyubiquitination"/>
    <property type="evidence" value="ECO:0007669"/>
    <property type="project" value="TreeGrafter"/>
</dbReference>
<keyword evidence="12" id="KW-0175">Coiled coil</keyword>
<feature type="region of interest" description="Disordered" evidence="13">
    <location>
        <begin position="2618"/>
        <end position="2684"/>
    </location>
</feature>
<evidence type="ECO:0000313" key="16">
    <source>
        <dbReference type="EMBL" id="KAF1804612.1"/>
    </source>
</evidence>
<dbReference type="InterPro" id="IPR016024">
    <property type="entry name" value="ARM-type_fold"/>
</dbReference>
<dbReference type="Pfam" id="PF00632">
    <property type="entry name" value="HECT"/>
    <property type="match status" value="1"/>
</dbReference>
<dbReference type="GO" id="GO:0006511">
    <property type="term" value="P:ubiquitin-dependent protein catabolic process"/>
    <property type="evidence" value="ECO:0007669"/>
    <property type="project" value="TreeGrafter"/>
</dbReference>
<dbReference type="PANTHER" id="PTHR11254:SF67">
    <property type="entry name" value="E3 UBIQUITIN-PROTEIN LIGASE HUWE1"/>
    <property type="match status" value="1"/>
</dbReference>
<dbReference type="SMART" id="SM00119">
    <property type="entry name" value="HECTc"/>
    <property type="match status" value="1"/>
</dbReference>
<dbReference type="EC" id="2.3.2.26" evidence="4"/>
<feature type="compositionally biased region" description="Basic and acidic residues" evidence="13">
    <location>
        <begin position="936"/>
        <end position="959"/>
    </location>
</feature>
<feature type="compositionally biased region" description="Polar residues" evidence="13">
    <location>
        <begin position="1310"/>
        <end position="1323"/>
    </location>
</feature>
<dbReference type="SUPFAM" id="SSF46934">
    <property type="entry name" value="UBA-like"/>
    <property type="match status" value="1"/>
</dbReference>
<feature type="compositionally biased region" description="Low complexity" evidence="13">
    <location>
        <begin position="2019"/>
        <end position="2028"/>
    </location>
</feature>
<dbReference type="FunFam" id="3.90.1750.10:FF:000026">
    <property type="entry name" value="E3 ubiquitin-protein ligase HACE1"/>
    <property type="match status" value="1"/>
</dbReference>
<feature type="compositionally biased region" description="Basic and acidic residues" evidence="13">
    <location>
        <begin position="2736"/>
        <end position="2755"/>
    </location>
</feature>
<feature type="region of interest" description="Disordered" evidence="13">
    <location>
        <begin position="2704"/>
        <end position="2818"/>
    </location>
</feature>
<dbReference type="SUPFAM" id="SSF56204">
    <property type="entry name" value="Hect, E3 ligase catalytic domain"/>
    <property type="match status" value="1"/>
</dbReference>
<feature type="compositionally biased region" description="Low complexity" evidence="13">
    <location>
        <begin position="1282"/>
        <end position="1309"/>
    </location>
</feature>
<evidence type="ECO:0000259" key="15">
    <source>
        <dbReference type="PROSITE" id="PS50237"/>
    </source>
</evidence>
<keyword evidence="9" id="KW-0539">Nucleus</keyword>
<dbReference type="Pfam" id="PF06025">
    <property type="entry name" value="DUF913"/>
    <property type="match status" value="1"/>
</dbReference>
<evidence type="ECO:0000259" key="14">
    <source>
        <dbReference type="PROSITE" id="PS50030"/>
    </source>
</evidence>
<evidence type="ECO:0000256" key="11">
    <source>
        <dbReference type="PROSITE-ProRule" id="PRU00104"/>
    </source>
</evidence>
<feature type="region of interest" description="Disordered" evidence="13">
    <location>
        <begin position="1587"/>
        <end position="1620"/>
    </location>
</feature>
<evidence type="ECO:0000256" key="9">
    <source>
        <dbReference type="ARBA" id="ARBA00023242"/>
    </source>
</evidence>
<comment type="catalytic activity">
    <reaction evidence="1">
        <text>S-ubiquitinyl-[E2 ubiquitin-conjugating enzyme]-L-cysteine + [acceptor protein]-L-lysine = [E2 ubiquitin-conjugating enzyme]-L-cysteine + N(6)-ubiquitinyl-[acceptor protein]-L-lysine.</text>
        <dbReference type="EC" id="2.3.2.26"/>
    </reaction>
</comment>
<protein>
    <recommendedName>
        <fullName evidence="4">HECT-type E3 ubiquitin transferase</fullName>
        <ecNumber evidence="4">2.3.2.26</ecNumber>
    </recommendedName>
</protein>
<feature type="region of interest" description="Disordered" evidence="13">
    <location>
        <begin position="2083"/>
        <end position="2118"/>
    </location>
</feature>
<keyword evidence="5" id="KW-0813">Transport</keyword>
<dbReference type="Gene3D" id="3.30.2160.10">
    <property type="entry name" value="Hect, E3 ligase catalytic domain"/>
    <property type="match status" value="1"/>
</dbReference>
<dbReference type="InterPro" id="IPR010309">
    <property type="entry name" value="E3_Ub_ligase_DUF908"/>
</dbReference>
<dbReference type="Gene3D" id="1.10.8.10">
    <property type="entry name" value="DNA helicase RuvA subunit, C-terminal domain"/>
    <property type="match status" value="1"/>
</dbReference>
<evidence type="ECO:0000256" key="8">
    <source>
        <dbReference type="ARBA" id="ARBA00022816"/>
    </source>
</evidence>
<feature type="compositionally biased region" description="Low complexity" evidence="13">
    <location>
        <begin position="2618"/>
        <end position="2644"/>
    </location>
</feature>
<dbReference type="InterPro" id="IPR025527">
    <property type="entry name" value="HUWE1/Rev1_UBM"/>
</dbReference>
<feature type="compositionally biased region" description="Acidic residues" evidence="13">
    <location>
        <begin position="2155"/>
        <end position="2199"/>
    </location>
</feature>
<dbReference type="GO" id="GO:0005634">
    <property type="term" value="C:nucleus"/>
    <property type="evidence" value="ECO:0007669"/>
    <property type="project" value="UniProtKB-SubCell"/>
</dbReference>
<evidence type="ECO:0000256" key="4">
    <source>
        <dbReference type="ARBA" id="ARBA00012485"/>
    </source>
</evidence>
<name>A0A8H4BLM0_MUCCL</name>
<dbReference type="Pfam" id="PF06012">
    <property type="entry name" value="DUF908"/>
    <property type="match status" value="1"/>
</dbReference>
<evidence type="ECO:0000256" key="5">
    <source>
        <dbReference type="ARBA" id="ARBA00022448"/>
    </source>
</evidence>
<keyword evidence="8" id="KW-0509">mRNA transport</keyword>
<comment type="pathway">
    <text evidence="3">Protein modification; protein ubiquitination.</text>
</comment>
<feature type="compositionally biased region" description="Basic and acidic residues" evidence="13">
    <location>
        <begin position="2704"/>
        <end position="2713"/>
    </location>
</feature>
<sequence>MKIKKSPSKKLAPLPRQLSDLIRRLEVEEKEHIPTIIRELSSWPYARGDLFHWVTVLDRLDGILLDICTEYSLKDIQTKPFDDQTKELILAIIDLSRTLFENCTNRNIYNSYEHLNMLLNTFDMDVLEQVLQFLIRPAQRINNPRAIRSSFVVPQDKIVELARGWSHVPVELLRIAQDLTVTPKMTTLNLQFYRTTTTEGHQVITENMADSDFQHKQDVDVFMDLVKKYNVPKEPQFELANRIRIAKHVSDPEKRRQLLGIRILAITVMSHAISETTAQNKVFIYEPYLISQLAELISPEKQVDTTLQTYALYALDGITRHRNKLSEVLVAVNASANHGTMMQILRKTNLNEAYPQPFLDALFTFVSYLLQTQPGGQMLMSAGIILTLVQIVGNHQYTQLKNVAKVVGLLDTIVNSFATSFSAFCNANGLDTLLNRVKMEIEACTKSTVPQEESAPYDRLSTIKAMLKFLLRMMESSGTTDGLRNLIDSSLPQSLKLIMEAPKLFGNSIFALAINVSTTFIHNEPTSLPILQEAKLPQSFLHTISTYDSPNSEVLMAAVNAFGAMCLNAQGLDMFNTEKPLPHFFDLMTSHDFLRNPMDVDSATGLGSTMDELIRHHPSLKPSVFQCVTSLIKKVIEMGSDESGVGKSSDNSHLLQTSSEDTTMSTATPIPQDAAPAEDGEEDKPEKVECLLVSFIDLVSRFLEGLFQNQSNIKEFVQEGCPEMLLNYYALPLLPANFSVTIASDSLSYLFRMISEVSPLPTVLAIAAKVKESIRFITDKADDYQKSILMEYVDVHAAETDKVERGNQLLRQMIQLHGYVGLLSNICCSSVLSHGRNGASLVTEFLSESKQENIIQLLGQLHRHMVWENILLKEALPPAWYAVKSSSANSLGSLKKGPVSMTEHPLGIYSTANTHTEASAVSTAAGADEATSSTARPEEAFKDSNNDKKTEEKAPPAKDPRMVNIKHFKILLGEIPQLLMPIFQGLIKVSVSRRAGSALAKSQTMKLAEYMSDLLRDNITWSPITQATAPACKYDYLTSVYTMTSLLLRDERTQSSLQTPLAIAFEKQGGIDLLLANLKDMWTTAQALYQAQDKDKELLARINSSMESLLNVLLHISSPKALRDSAYTTTLIQKDKKAEDYFDPYEWIVSVELKLVPLKDYLTCPQLHLFSKTVNQTLIKIFQQIMKGEGGFAGLSSTAASTTRGAGAGVGDPFGNFTAPLMTSPFTLLRTPVVAAERNIQTLVDMGFERASAEQALVRCNNQVSRAVDYLFSHPTPIFGGSTAATATTSTTTPPAPPATETSSEAAPTNSNTQEDAQINQEASSDDDDDDDEGNEHQHEDENDHDEHGDDDDDDDDNSLNDSDNMEGVIDTFVESLNNDYRLDAATSGLRRSLFNSIGGGSGSNEAGANASANKEPSQHVKELRAVRQSLCESLPAALLALADQREDLVFDVRDLLLLLGKYEEEEPLPEHKRASTTKTSLNIITLLVDQIGDIRNDSAKSVLLSNRLRLLALLLREPPMQNAMNQLADRFSFLFDMLNFSSLGPDDPLPAWSATIFLVIEAFIAQADEPKKPKLNINSRRGGMFFSSSASSDEEDQDTDASKQDGKNKEAAGDDEDVAMEDVNAPSTSASTSSAPKTVGISVEQRSKLLQCCVSLLRKTKLSRDDIYAILRMIVRLTNDHESALHFLGIGGVPLLFSKPRSSLEGLQGQQAFIILILRHIVESKAVLQSTMKDIITNWFTNPRPRNMDISSFVRSNAHVALREPDVFVQVTTDICRLARYDEFEINHQIKLKKQQEDKQDADATTTTKQASSSEVVVYYLLNEIMTVRTEATAVASRKEPLTDEESKEENIKFVYTGFLLQCLVELISSYPSCKYDVFNFCKKQNGQRTTTLDGKHRSFVSMLINDLLPYNHIKPSTEDTRKQQGLSTWTASLLVAMSYDASFSSDMSAQQKNELIQVRKYVLEAVVRALKEAVASSDTASVKYSKYYALADLCQRILTARPNVGSSIPRSLGGQGNANNNANSNNSKEDAALSNAKIMLDKNFVAVLTLAISDVDINYPNAKNILNIMLRPLEQLTKLAIKTDDGSDNDDEDQDKMDTAEEGMHVPSTPAAEGEEAPDLYRNSALGMFDAGSVIDDDEYNSGEYSDIFGSSADEEEDFDEQSGSDLSDMDESDQENGEGFVSDDMDQDDMADDIDAEAQLISDDGDDDDDDDDNEEGGRELTWHLEDIEQEPGIAHAETVIDTGDERDETNHIRHLSDPYEEEDEMDALSDFDDASENLDNDSDNELADGMILDSEDLDTPFLPTDFDQELILDGDELERPRSIIPAGFRRRFHNGRRTLLEGGGTQFVRNSLLAILLRNLSMPVGRSFRNQSNPQGQEDIITHPLLSNSTGNQASSNSGGNSARSMIDEALSRRDMGGAPNLRNWQDFEDIIGGSAVRMLEDLLTHAPSATQAGPLRVDVTSGPGGVLRTFEFDRLPHLSGLGAHGAHLSSPALGGASGASGNLAGGSNDQLQEGLAILHDFQPMSSGERWNQQARMMYGPNLGDKALKLVNKLLNILTPIAIEEDKKTRAEEEKKRLEQRRKEEEERRKAEEEKWRLAKEARKAEAEAAAEAAAAAAAANTESSTSAATETTAVGEAATQQPQANATGQDNAETAAETASTADTERTIVTIRGEPVDISGTGIDKEFLEALPDDLREEVLNQHLRDRPAPPQPAEDDSISPEFLSALPPDIRQEVIHQEAIERERRERQNRQQAPASTTASALSATPASAGTANTAATSDNASASRRRPAPAEDDAKAPKKKAKARRQDGAAQLVEKSQLSTLVRLLFVPQTISKSILNRLLLNLCENSKTRGDLLSYLVCVLYDGNNDLASVDSSFALLSSPTATGKSGKSSSSKPSRANSTSTTTATTNSSANAAAVTDNVPNFIAQRCLEALTYIVSNNEQSMTYFLTESESLVSLKRSLSSRKGKSKEKVSTSWNKYPILVLMSLLDRPVFINNSTLMEQLMDLLSTMCRPFPILVKKYQEKVENKQKDPNSSERPMPKPPTIPDYYLKLVVHVLTNGECSSKTFQYTLNAISHLSALDGAQQTIVNELVEDAKQSGTQILKDLESLLDVLQSAMPGTEINSSILAPFAAATSYQAKLLRVLKTLDYMFSRKNATTTTASAENKASNELVQAKNEKRMLQIYQDLNFLPLWQNLGKCLSVIREKEELINVATVLLPLIESFMVVSKCTAEKGQNNVYEKVATPAIEQQLTLSTTSPESFFFVFTEKHKKVLNIMVRNNPTLMSGSFALLVRNPKMLEFDNKRNYFVQQLHKRTTPRENYAMLQLNVRRQYVFEDSYHQLQGRTGEEIKNGKLAVRFYDEEGVDAGGVTREWFSVLARQMFDPNYALFITSAADKLTYQPNRDSAVNPDHLSFFKFVGRVIGKAIYDGRLLDAYFTRSFYKHILGRTVDYRDVEALDPEYYKSLVWMLENDITDIIDLTFSIETDFFGTKETVDLKPDGRNIPVTEANKHEYVTLVTEQKLTTAIKDQINAFVQGFHDVIPAPLIQIFNEQELELLISGLPDIDIDDWKNNTEYQGYNASSAPVQWFWRAVRSFDQEERAKLLQFATGTSKVPLEGFSQLQGSSGVQKFQIHKDFGDENRLPSAHTCFNQVDLPQYDSYENLRANLFKAISECSTGFAFV</sequence>
<dbReference type="GO" id="GO:0005737">
    <property type="term" value="C:cytoplasm"/>
    <property type="evidence" value="ECO:0007669"/>
    <property type="project" value="TreeGrafter"/>
</dbReference>
<feature type="compositionally biased region" description="Low complexity" evidence="13">
    <location>
        <begin position="2756"/>
        <end position="2789"/>
    </location>
</feature>
<feature type="region of interest" description="Disordered" evidence="13">
    <location>
        <begin position="2008"/>
        <end position="2030"/>
    </location>
</feature>
<dbReference type="Pfam" id="PF00627">
    <property type="entry name" value="UBA"/>
    <property type="match status" value="1"/>
</dbReference>
<dbReference type="SUPFAM" id="SSF48371">
    <property type="entry name" value="ARM repeat"/>
    <property type="match status" value="1"/>
</dbReference>
<feature type="region of interest" description="Disordered" evidence="13">
    <location>
        <begin position="2889"/>
        <end position="2919"/>
    </location>
</feature>
<dbReference type="InterPro" id="IPR050409">
    <property type="entry name" value="E3_ubiq-protein_ligase"/>
</dbReference>
<dbReference type="FunFam" id="3.30.2410.10:FF:000004">
    <property type="entry name" value="E3 ubiquitin-protein ligase HUWE1, variant"/>
    <property type="match status" value="1"/>
</dbReference>
<proteinExistence type="inferred from homology"/>
<dbReference type="PROSITE" id="PS50030">
    <property type="entry name" value="UBA"/>
    <property type="match status" value="1"/>
</dbReference>
<feature type="coiled-coil region" evidence="12">
    <location>
        <begin position="2565"/>
        <end position="2612"/>
    </location>
</feature>
<dbReference type="Pfam" id="PF14377">
    <property type="entry name" value="UBM"/>
    <property type="match status" value="2"/>
</dbReference>
<dbReference type="PROSITE" id="PS50237">
    <property type="entry name" value="HECT"/>
    <property type="match status" value="1"/>
</dbReference>
<dbReference type="EMBL" id="JAAECE010000002">
    <property type="protein sequence ID" value="KAF1804612.1"/>
    <property type="molecule type" value="Genomic_DNA"/>
</dbReference>
<comment type="similarity">
    <text evidence="10">Belongs to the UPL family. TOM1/PTR1 subfamily.</text>
</comment>
<keyword evidence="6" id="KW-0808">Transferase</keyword>
<dbReference type="GO" id="GO:0051028">
    <property type="term" value="P:mRNA transport"/>
    <property type="evidence" value="ECO:0007669"/>
    <property type="project" value="UniProtKB-KW"/>
</dbReference>
<feature type="compositionally biased region" description="Polar residues" evidence="13">
    <location>
        <begin position="2645"/>
        <end position="2656"/>
    </location>
</feature>
<feature type="domain" description="UBA" evidence="14">
    <location>
        <begin position="1234"/>
        <end position="1274"/>
    </location>
</feature>
<dbReference type="UniPathway" id="UPA00143"/>
<dbReference type="InterPro" id="IPR015940">
    <property type="entry name" value="UBA"/>
</dbReference>
<dbReference type="GO" id="GO:0061630">
    <property type="term" value="F:ubiquitin protein ligase activity"/>
    <property type="evidence" value="ECO:0007669"/>
    <property type="project" value="UniProtKB-EC"/>
</dbReference>
<dbReference type="InterPro" id="IPR010314">
    <property type="entry name" value="E3_Ub_ligase_DUF913"/>
</dbReference>
<evidence type="ECO:0000256" key="2">
    <source>
        <dbReference type="ARBA" id="ARBA00004123"/>
    </source>
</evidence>
<feature type="compositionally biased region" description="Acidic residues" evidence="13">
    <location>
        <begin position="2088"/>
        <end position="2097"/>
    </location>
</feature>
<feature type="domain" description="HECT" evidence="15">
    <location>
        <begin position="3352"/>
        <end position="3688"/>
    </location>
</feature>
<evidence type="ECO:0000256" key="7">
    <source>
        <dbReference type="ARBA" id="ARBA00022786"/>
    </source>
</evidence>
<dbReference type="Gene3D" id="3.30.2410.10">
    <property type="entry name" value="Hect, E3 ligase catalytic domain"/>
    <property type="match status" value="1"/>
</dbReference>
<gene>
    <name evidence="16" type="ORF">FB192DRAFT_1049405</name>
</gene>
<evidence type="ECO:0000256" key="10">
    <source>
        <dbReference type="ARBA" id="ARBA00034494"/>
    </source>
</evidence>
<dbReference type="Proteomes" id="UP000469890">
    <property type="component" value="Unassembled WGS sequence"/>
</dbReference>
<dbReference type="FunFam" id="3.30.2160.10:FF:000001">
    <property type="entry name" value="E3 ubiquitin-protein ligase NEDD4-like"/>
    <property type="match status" value="1"/>
</dbReference>
<dbReference type="InterPro" id="IPR035983">
    <property type="entry name" value="Hect_E3_ubiquitin_ligase"/>
</dbReference>
<feature type="compositionally biased region" description="Basic and acidic residues" evidence="13">
    <location>
        <begin position="1335"/>
        <end position="1348"/>
    </location>
</feature>
<evidence type="ECO:0000256" key="6">
    <source>
        <dbReference type="ARBA" id="ARBA00022679"/>
    </source>
</evidence>
<keyword evidence="7 11" id="KW-0833">Ubl conjugation pathway</keyword>
<evidence type="ECO:0000313" key="17">
    <source>
        <dbReference type="Proteomes" id="UP000469890"/>
    </source>
</evidence>
<feature type="region of interest" description="Disordered" evidence="13">
    <location>
        <begin position="1282"/>
        <end position="1365"/>
    </location>
</feature>
<feature type="region of interest" description="Disordered" evidence="13">
    <location>
        <begin position="641"/>
        <end position="683"/>
    </location>
</feature>
<feature type="region of interest" description="Disordered" evidence="13">
    <location>
        <begin position="2137"/>
        <end position="2221"/>
    </location>
</feature>
<dbReference type="Gene3D" id="3.90.1750.10">
    <property type="entry name" value="Hect, E3 ligase catalytic domains"/>
    <property type="match status" value="1"/>
</dbReference>
<feature type="compositionally biased region" description="Acidic residues" evidence="13">
    <location>
        <begin position="1324"/>
        <end position="1334"/>
    </location>
</feature>
<feature type="compositionally biased region" description="Acidic residues" evidence="13">
    <location>
        <begin position="2206"/>
        <end position="2218"/>
    </location>
</feature>
<dbReference type="InterPro" id="IPR000569">
    <property type="entry name" value="HECT_dom"/>
</dbReference>
<dbReference type="PANTHER" id="PTHR11254">
    <property type="entry name" value="HECT DOMAIN UBIQUITIN-PROTEIN LIGASE"/>
    <property type="match status" value="1"/>
</dbReference>
<evidence type="ECO:0000256" key="3">
    <source>
        <dbReference type="ARBA" id="ARBA00004906"/>
    </source>
</evidence>
<comment type="subcellular location">
    <subcellularLocation>
        <location evidence="2">Nucleus</location>
    </subcellularLocation>
</comment>
<feature type="compositionally biased region" description="Polar residues" evidence="13">
    <location>
        <begin position="646"/>
        <end position="669"/>
    </location>
</feature>
<dbReference type="InterPro" id="IPR009060">
    <property type="entry name" value="UBA-like_sf"/>
</dbReference>
<organism evidence="16 17">
    <name type="scientific">Mucor circinelloides f. lusitanicus</name>
    <name type="common">Mucor racemosus var. lusitanicus</name>
    <dbReference type="NCBI Taxonomy" id="29924"/>
    <lineage>
        <taxon>Eukaryota</taxon>
        <taxon>Fungi</taxon>
        <taxon>Fungi incertae sedis</taxon>
        <taxon>Mucoromycota</taxon>
        <taxon>Mucoromycotina</taxon>
        <taxon>Mucoromycetes</taxon>
        <taxon>Mucorales</taxon>
        <taxon>Mucorineae</taxon>
        <taxon>Mucoraceae</taxon>
        <taxon>Mucor</taxon>
    </lineage>
</organism>
<dbReference type="FunFam" id="3.90.1750.10:FF:000003">
    <property type="entry name" value="E3 ubiquitin-protein ligase UPL1"/>
    <property type="match status" value="1"/>
</dbReference>
<dbReference type="CDD" id="cd00078">
    <property type="entry name" value="HECTc"/>
    <property type="match status" value="1"/>
</dbReference>
<accession>A0A8H4BLM0</accession>
<dbReference type="SMART" id="SM00165">
    <property type="entry name" value="UBA"/>
    <property type="match status" value="1"/>
</dbReference>
<feature type="compositionally biased region" description="Acidic residues" evidence="13">
    <location>
        <begin position="1349"/>
        <end position="1359"/>
    </location>
</feature>